<sequence length="266" mass="30405">MFSRHFVVSICSIPLVLVLRWIACAIPYARTGFFCDDDEIRYPHKEDTIPGHLMFFLFSCFSVPMFLIGEFSLIRHLSRKGKRVYQEADKLAHPSFENFFYVISMMICGDLATSAVVNFIADYECLGQFDEEEYYSFPSGHSAHSVFLGIFLIVYIQKRCKLVDPIRSLLQLCLAGFVFFICTSRVRDSKHRLSDVCGGAVLGAAISLFFITHVANFFRHARYQTTDQGIMHHQGYQTVETEDYQSFLPKVVISRPTSDYGSVVSE</sequence>
<name>A0AC34QVL5_9BILA</name>
<organism evidence="1 2">
    <name type="scientific">Panagrolaimus sp. JU765</name>
    <dbReference type="NCBI Taxonomy" id="591449"/>
    <lineage>
        <taxon>Eukaryota</taxon>
        <taxon>Metazoa</taxon>
        <taxon>Ecdysozoa</taxon>
        <taxon>Nematoda</taxon>
        <taxon>Chromadorea</taxon>
        <taxon>Rhabditida</taxon>
        <taxon>Tylenchina</taxon>
        <taxon>Panagrolaimomorpha</taxon>
        <taxon>Panagrolaimoidea</taxon>
        <taxon>Panagrolaimidae</taxon>
        <taxon>Panagrolaimus</taxon>
    </lineage>
</organism>
<reference evidence="2" key="1">
    <citation type="submission" date="2022-11" db="UniProtKB">
        <authorList>
            <consortium name="WormBaseParasite"/>
        </authorList>
    </citation>
    <scope>IDENTIFICATION</scope>
</reference>
<dbReference type="Proteomes" id="UP000887576">
    <property type="component" value="Unplaced"/>
</dbReference>
<dbReference type="WBParaSite" id="JU765_v2.g19672.t1">
    <property type="protein sequence ID" value="JU765_v2.g19672.t1"/>
    <property type="gene ID" value="JU765_v2.g19672"/>
</dbReference>
<protein>
    <submittedName>
        <fullName evidence="2">Phosphatidic acid phosphatase type 2/haloperoxidase domain-containing protein</fullName>
    </submittedName>
</protein>
<evidence type="ECO:0000313" key="1">
    <source>
        <dbReference type="Proteomes" id="UP000887576"/>
    </source>
</evidence>
<proteinExistence type="predicted"/>
<accession>A0AC34QVL5</accession>
<evidence type="ECO:0000313" key="2">
    <source>
        <dbReference type="WBParaSite" id="JU765_v2.g19672.t1"/>
    </source>
</evidence>